<organism evidence="3">
    <name type="scientific">Micromonas pusilla (strain CCMP1545)</name>
    <name type="common">Picoplanktonic green alga</name>
    <dbReference type="NCBI Taxonomy" id="564608"/>
    <lineage>
        <taxon>Eukaryota</taxon>
        <taxon>Viridiplantae</taxon>
        <taxon>Chlorophyta</taxon>
        <taxon>Mamiellophyceae</taxon>
        <taxon>Mamiellales</taxon>
        <taxon>Mamiellaceae</taxon>
        <taxon>Micromonas</taxon>
    </lineage>
</organism>
<gene>
    <name evidence="2" type="ORF">MICPUCDRAFT_56780</name>
</gene>
<evidence type="ECO:0000313" key="2">
    <source>
        <dbReference type="EMBL" id="EEH58687.1"/>
    </source>
</evidence>
<name>C1MN48_MICPC</name>
<protein>
    <submittedName>
        <fullName evidence="2">Predicted protein</fullName>
    </submittedName>
</protein>
<dbReference type="EMBL" id="GG663737">
    <property type="protein sequence ID" value="EEH58687.1"/>
    <property type="molecule type" value="Genomic_DNA"/>
</dbReference>
<feature type="compositionally biased region" description="Low complexity" evidence="1">
    <location>
        <begin position="180"/>
        <end position="193"/>
    </location>
</feature>
<dbReference type="GeneID" id="9682956"/>
<dbReference type="RefSeq" id="XP_003057042.1">
    <property type="nucleotide sequence ID" value="XM_003056996.1"/>
</dbReference>
<dbReference type="OrthoDB" id="10528552at2759"/>
<evidence type="ECO:0000256" key="1">
    <source>
        <dbReference type="SAM" id="MobiDB-lite"/>
    </source>
</evidence>
<evidence type="ECO:0000313" key="3">
    <source>
        <dbReference type="Proteomes" id="UP000001876"/>
    </source>
</evidence>
<reference evidence="2 3" key="1">
    <citation type="journal article" date="2009" name="Science">
        <title>Green evolution and dynamic adaptations revealed by genomes of the marine picoeukaryotes Micromonas.</title>
        <authorList>
            <person name="Worden A.Z."/>
            <person name="Lee J.H."/>
            <person name="Mock T."/>
            <person name="Rouze P."/>
            <person name="Simmons M.P."/>
            <person name="Aerts A.L."/>
            <person name="Allen A.E."/>
            <person name="Cuvelier M.L."/>
            <person name="Derelle E."/>
            <person name="Everett M.V."/>
            <person name="Foulon E."/>
            <person name="Grimwood J."/>
            <person name="Gundlach H."/>
            <person name="Henrissat B."/>
            <person name="Napoli C."/>
            <person name="McDonald S.M."/>
            <person name="Parker M.S."/>
            <person name="Rombauts S."/>
            <person name="Salamov A."/>
            <person name="Von Dassow P."/>
            <person name="Badger J.H."/>
            <person name="Coutinho P.M."/>
            <person name="Demir E."/>
            <person name="Dubchak I."/>
            <person name="Gentemann C."/>
            <person name="Eikrem W."/>
            <person name="Gready J.E."/>
            <person name="John U."/>
            <person name="Lanier W."/>
            <person name="Lindquist E.A."/>
            <person name="Lucas S."/>
            <person name="Mayer K.F."/>
            <person name="Moreau H."/>
            <person name="Not F."/>
            <person name="Otillar R."/>
            <person name="Panaud O."/>
            <person name="Pangilinan J."/>
            <person name="Paulsen I."/>
            <person name="Piegu B."/>
            <person name="Poliakov A."/>
            <person name="Robbens S."/>
            <person name="Schmutz J."/>
            <person name="Toulza E."/>
            <person name="Wyss T."/>
            <person name="Zelensky A."/>
            <person name="Zhou K."/>
            <person name="Armbrust E.V."/>
            <person name="Bhattacharya D."/>
            <person name="Goodenough U.W."/>
            <person name="Van de Peer Y."/>
            <person name="Grigoriev I.V."/>
        </authorList>
    </citation>
    <scope>NUCLEOTIDE SEQUENCE [LARGE SCALE GENOMIC DNA]</scope>
    <source>
        <strain evidence="2 3">CCMP1545</strain>
    </source>
</reference>
<keyword evidence="3" id="KW-1185">Reference proteome</keyword>
<dbReference type="AlphaFoldDB" id="C1MN48"/>
<proteinExistence type="predicted"/>
<feature type="region of interest" description="Disordered" evidence="1">
    <location>
        <begin position="180"/>
        <end position="199"/>
    </location>
</feature>
<dbReference type="KEGG" id="mpp:MICPUCDRAFT_56780"/>
<dbReference type="Proteomes" id="UP000001876">
    <property type="component" value="Unassembled WGS sequence"/>
</dbReference>
<sequence>MVCAAPADETKISMLASVVDAAPQTSTHRARVPECASVARRERAILLAPSLAPSASVAPWRWRRHASNETGTKYDVANGPGANLLRILRDAEKPLSVAQIYASVEERDREAQGVHSKRHMKGLLRWMKSIQRVYTLPAKKAFEEDIVSLRASGKGHVFKLTEKGEKHIAKIDANAGIERPAAADGGAAGAASASPPPPS</sequence>
<accession>C1MN48</accession>